<dbReference type="PRINTS" id="PR00385">
    <property type="entry name" value="P450"/>
</dbReference>
<dbReference type="Proteomes" id="UP000054771">
    <property type="component" value="Unassembled WGS sequence"/>
</dbReference>
<dbReference type="GO" id="GO:0016712">
    <property type="term" value="F:oxidoreductase activity, acting on paired donors, with incorporation or reduction of molecular oxygen, reduced flavin or flavoprotein as one donor, and incorporation of one atom of oxygen"/>
    <property type="evidence" value="ECO:0007669"/>
    <property type="project" value="InterPro"/>
</dbReference>
<evidence type="ECO:0000256" key="7">
    <source>
        <dbReference type="RuleBase" id="RU000461"/>
    </source>
</evidence>
<sequence length="513" mass="59305">MVELDWLAIRPRLVLYAILLFSAVRFYVQRRRQREADRLFGQQHGCQPINSKLPYEWPLGLDILKKQYDALMRGNLFAYQREYFERFQVGQTFETRLLGRVGYFTMDPKNLEAMLQTRFDDWELGNSRDAVLPMIGNGIFTQDGHAWKHSREILRRQFVRMQYQDMTIFETPVETMLGRLQDCTGVVDLQPVFFSFTLATTILLIFGELSADIKQSDNDTFEEAFDYTSLISAMRMRLAEFCWLYNPSKYRRSCNVLREYASRFVDHALEDVKANGEEMAEKRHPFTVDLLRELKDPKLVRDQLMNVLIAGRDTTACLMSWACYHLVRNPAALERLREEIASIAPKGERLTRPHINKMAYLRCVLKETNRLYTQVPVNVRLARQTTYLPRGGGPDGESPILIPKNTGVGFSAYHMHRSKEIYGDNANEFRPERWEGPQPKNLGFAFMPFHGGPRVCLGKDFALMEASYGLVRLLQEFPNLRIAPDVAQTTPGLEKQNLTIVLSSAEGCKVLLR</sequence>
<protein>
    <recommendedName>
        <fullName evidence="11">Cytochrome P450 alkane hydroxylase</fullName>
    </recommendedName>
</protein>
<comment type="cofactor">
    <cofactor evidence="1">
        <name>heme</name>
        <dbReference type="ChEBI" id="CHEBI:30413"/>
    </cofactor>
</comment>
<dbReference type="SUPFAM" id="SSF48264">
    <property type="entry name" value="Cytochrome P450"/>
    <property type="match status" value="1"/>
</dbReference>
<proteinExistence type="inferred from homology"/>
<dbReference type="PRINTS" id="PR01239">
    <property type="entry name" value="EP450IICYP52"/>
</dbReference>
<keyword evidence="6 7" id="KW-0503">Monooxygenase</keyword>
<organism evidence="9 10">
    <name type="scientific">Aspergillus calidoustus</name>
    <dbReference type="NCBI Taxonomy" id="454130"/>
    <lineage>
        <taxon>Eukaryota</taxon>
        <taxon>Fungi</taxon>
        <taxon>Dikarya</taxon>
        <taxon>Ascomycota</taxon>
        <taxon>Pezizomycotina</taxon>
        <taxon>Eurotiomycetes</taxon>
        <taxon>Eurotiomycetidae</taxon>
        <taxon>Eurotiales</taxon>
        <taxon>Aspergillaceae</taxon>
        <taxon>Aspergillus</taxon>
        <taxon>Aspergillus subgen. Nidulantes</taxon>
    </lineage>
</organism>
<evidence type="ECO:0000256" key="8">
    <source>
        <dbReference type="SAM" id="Phobius"/>
    </source>
</evidence>
<keyword evidence="4 7" id="KW-0560">Oxidoreductase</keyword>
<evidence type="ECO:0000256" key="3">
    <source>
        <dbReference type="ARBA" id="ARBA00022723"/>
    </source>
</evidence>
<keyword evidence="8" id="KW-1133">Transmembrane helix</keyword>
<dbReference type="PROSITE" id="PS00086">
    <property type="entry name" value="CYTOCHROME_P450"/>
    <property type="match status" value="1"/>
</dbReference>
<evidence type="ECO:0000256" key="5">
    <source>
        <dbReference type="ARBA" id="ARBA00023004"/>
    </source>
</evidence>
<dbReference type="PANTHER" id="PTHR24287">
    <property type="entry name" value="P450, PUTATIVE (EUROFUNG)-RELATED"/>
    <property type="match status" value="1"/>
</dbReference>
<dbReference type="InterPro" id="IPR017972">
    <property type="entry name" value="Cyt_P450_CS"/>
</dbReference>
<evidence type="ECO:0000256" key="4">
    <source>
        <dbReference type="ARBA" id="ARBA00023002"/>
    </source>
</evidence>
<dbReference type="InterPro" id="IPR047146">
    <property type="entry name" value="Cyt_P450_E_CYP52_fungi"/>
</dbReference>
<evidence type="ECO:0008006" key="11">
    <source>
        <dbReference type="Google" id="ProtNLM"/>
    </source>
</evidence>
<name>A0A0U4YYY9_ASPCI</name>
<feature type="transmembrane region" description="Helical" evidence="8">
    <location>
        <begin position="12"/>
        <end position="28"/>
    </location>
</feature>
<reference evidence="10" key="1">
    <citation type="journal article" date="2016" name="Genome Announc.">
        <title>Draft genome sequences of fungus Aspergillus calidoustus.</title>
        <authorList>
            <person name="Horn F."/>
            <person name="Linde J."/>
            <person name="Mattern D.J."/>
            <person name="Walther G."/>
            <person name="Guthke R."/>
            <person name="Scherlach K."/>
            <person name="Martin K."/>
            <person name="Brakhage A.A."/>
            <person name="Petzke L."/>
            <person name="Valiante V."/>
        </authorList>
    </citation>
    <scope>NUCLEOTIDE SEQUENCE [LARGE SCALE GENOMIC DNA]</scope>
    <source>
        <strain evidence="10">SF006504</strain>
    </source>
</reference>
<comment type="similarity">
    <text evidence="2 7">Belongs to the cytochrome P450 family.</text>
</comment>
<keyword evidence="8" id="KW-0472">Membrane</keyword>
<dbReference type="AlphaFoldDB" id="A0A0U4YYY9"/>
<keyword evidence="8" id="KW-0812">Transmembrane</keyword>
<dbReference type="InterPro" id="IPR002974">
    <property type="entry name" value="Cyt_P450_E_CYP52_ascomycetes"/>
</dbReference>
<dbReference type="GO" id="GO:0005506">
    <property type="term" value="F:iron ion binding"/>
    <property type="evidence" value="ECO:0007669"/>
    <property type="project" value="InterPro"/>
</dbReference>
<keyword evidence="3 7" id="KW-0479">Metal-binding</keyword>
<dbReference type="Gene3D" id="1.10.630.10">
    <property type="entry name" value="Cytochrome P450"/>
    <property type="match status" value="1"/>
</dbReference>
<accession>A0A0U4YYY9</accession>
<dbReference type="Pfam" id="PF00067">
    <property type="entry name" value="p450"/>
    <property type="match status" value="1"/>
</dbReference>
<dbReference type="InterPro" id="IPR036396">
    <property type="entry name" value="Cyt_P450_sf"/>
</dbReference>
<evidence type="ECO:0000313" key="10">
    <source>
        <dbReference type="Proteomes" id="UP000054771"/>
    </source>
</evidence>
<dbReference type="OrthoDB" id="1470350at2759"/>
<dbReference type="PANTHER" id="PTHR24287:SF18">
    <property type="entry name" value="CYTOCHROME P450 MONOOXYGENASE APDE-RELATED"/>
    <property type="match status" value="1"/>
</dbReference>
<keyword evidence="5 7" id="KW-0408">Iron</keyword>
<keyword evidence="7" id="KW-0349">Heme</keyword>
<dbReference type="STRING" id="454130.A0A0U4YYY9"/>
<gene>
    <name evidence="9" type="ORF">ASPCAL03670</name>
</gene>
<evidence type="ECO:0000256" key="2">
    <source>
        <dbReference type="ARBA" id="ARBA00010617"/>
    </source>
</evidence>
<keyword evidence="10" id="KW-1185">Reference proteome</keyword>
<dbReference type="OMA" id="FRIAPWH"/>
<dbReference type="GO" id="GO:0020037">
    <property type="term" value="F:heme binding"/>
    <property type="evidence" value="ECO:0007669"/>
    <property type="project" value="InterPro"/>
</dbReference>
<evidence type="ECO:0000256" key="6">
    <source>
        <dbReference type="ARBA" id="ARBA00023033"/>
    </source>
</evidence>
<evidence type="ECO:0000256" key="1">
    <source>
        <dbReference type="ARBA" id="ARBA00001971"/>
    </source>
</evidence>
<dbReference type="InterPro" id="IPR001128">
    <property type="entry name" value="Cyt_P450"/>
</dbReference>
<evidence type="ECO:0000313" key="9">
    <source>
        <dbReference type="EMBL" id="CEL02501.1"/>
    </source>
</evidence>
<dbReference type="CDD" id="cd11063">
    <property type="entry name" value="CYP52"/>
    <property type="match status" value="1"/>
</dbReference>
<dbReference type="EMBL" id="CDMC01000003">
    <property type="protein sequence ID" value="CEL02501.1"/>
    <property type="molecule type" value="Genomic_DNA"/>
</dbReference>